<keyword evidence="2" id="KW-1185">Reference proteome</keyword>
<dbReference type="RefSeq" id="WP_136484958.1">
    <property type="nucleotide sequence ID" value="NZ_CP076643.1"/>
</dbReference>
<name>A0A975UBT3_9VIBR</name>
<dbReference type="EMBL" id="CP076643">
    <property type="protein sequence ID" value="QXO18680.1"/>
    <property type="molecule type" value="Genomic_DNA"/>
</dbReference>
<proteinExistence type="predicted"/>
<sequence length="131" mass="15113">MLFDNDIDQMLSYLERFCKQPHIKALDTVSDDQINLLLDFLTLAHKMHSDIYATNSLKSSHFLAIGTFALTQERAPQGNLFIKIENERLYLAFELDHCDQDNLLTPIRVIDGLIYLAEIQGHGLLPEHYPR</sequence>
<evidence type="ECO:0000313" key="2">
    <source>
        <dbReference type="Proteomes" id="UP000694232"/>
    </source>
</evidence>
<dbReference type="AlphaFoldDB" id="A0A975UBT3"/>
<dbReference type="Proteomes" id="UP000694232">
    <property type="component" value="Chromosome 1"/>
</dbReference>
<protein>
    <submittedName>
        <fullName evidence="1">Uncharacterized protein</fullName>
    </submittedName>
</protein>
<evidence type="ECO:0000313" key="1">
    <source>
        <dbReference type="EMBL" id="QXO18680.1"/>
    </source>
</evidence>
<dbReference type="KEGG" id="vos:KNV97_10575"/>
<gene>
    <name evidence="1" type="ORF">KNV97_10575</name>
</gene>
<reference evidence="1" key="1">
    <citation type="submission" date="2021-06" db="EMBL/GenBank/DDBJ databases">
        <title>Vibrio nov. sp., novel gut bacterium isolated from Yellow Sea oyster.</title>
        <authorList>
            <person name="Muhammad N."/>
            <person name="Nguyen T.H."/>
            <person name="Lee Y.-J."/>
            <person name="Ko J."/>
            <person name="Kim S.-G."/>
        </authorList>
    </citation>
    <scope>NUCLEOTIDE SEQUENCE</scope>
    <source>
        <strain evidence="1">OG9-811</strain>
    </source>
</reference>
<accession>A0A975UBT3</accession>
<organism evidence="1 2">
    <name type="scientific">Vibrio ostreae</name>
    <dbReference type="NCBI Taxonomy" id="2841925"/>
    <lineage>
        <taxon>Bacteria</taxon>
        <taxon>Pseudomonadati</taxon>
        <taxon>Pseudomonadota</taxon>
        <taxon>Gammaproteobacteria</taxon>
        <taxon>Vibrionales</taxon>
        <taxon>Vibrionaceae</taxon>
        <taxon>Vibrio</taxon>
    </lineage>
</organism>